<dbReference type="OrthoDB" id="6602106at2"/>
<dbReference type="InterPro" id="IPR010546">
    <property type="entry name" value="DUF1120"/>
</dbReference>
<protein>
    <submittedName>
        <fullName evidence="1">DUF1120 domain-containing protein</fullName>
    </submittedName>
</protein>
<organism evidence="1 2">
    <name type="scientific">Nocardia colli</name>
    <dbReference type="NCBI Taxonomy" id="2545717"/>
    <lineage>
        <taxon>Bacteria</taxon>
        <taxon>Bacillati</taxon>
        <taxon>Actinomycetota</taxon>
        <taxon>Actinomycetes</taxon>
        <taxon>Mycobacteriales</taxon>
        <taxon>Nocardiaceae</taxon>
        <taxon>Nocardia</taxon>
    </lineage>
</organism>
<reference evidence="1 2" key="1">
    <citation type="submission" date="2019-09" db="EMBL/GenBank/DDBJ databases">
        <authorList>
            <person name="Wang X."/>
        </authorList>
    </citation>
    <scope>NUCLEOTIDE SEQUENCE [LARGE SCALE GENOMIC DNA]</scope>
    <source>
        <strain evidence="1 2">CICC 11023</strain>
    </source>
</reference>
<dbReference type="Proteomes" id="UP000323876">
    <property type="component" value="Unassembled WGS sequence"/>
</dbReference>
<proteinExistence type="predicted"/>
<comment type="caution">
    <text evidence="1">The sequence shown here is derived from an EMBL/GenBank/DDBJ whole genome shotgun (WGS) entry which is preliminary data.</text>
</comment>
<sequence length="201" mass="21187">MTMPTSTVTISLQPAGRASSVDLSVTGMITPSACTPSLSNGGVVDYGKISAKDLNSDRETNLGDRTLQLSVTCEAASLYALQAVDQRASSATRADAFGLGRGEDARSWGWYAIALRNPVADGVPVQAIGSTDEGATWYHNDLWMPGIQIAFASLTTGNQPLRVRELTVDLGVRAVIAPTNNLTLTNDNPIDGSATLEIVYL</sequence>
<evidence type="ECO:0000313" key="2">
    <source>
        <dbReference type="Proteomes" id="UP000323876"/>
    </source>
</evidence>
<evidence type="ECO:0000313" key="1">
    <source>
        <dbReference type="EMBL" id="KAA8885438.1"/>
    </source>
</evidence>
<dbReference type="AlphaFoldDB" id="A0A5N0E7N2"/>
<name>A0A5N0E7N2_9NOCA</name>
<dbReference type="Pfam" id="PF06551">
    <property type="entry name" value="DUF1120"/>
    <property type="match status" value="1"/>
</dbReference>
<gene>
    <name evidence="1" type="ORF">F3087_27755</name>
</gene>
<keyword evidence="2" id="KW-1185">Reference proteome</keyword>
<dbReference type="EMBL" id="VXLC01000015">
    <property type="protein sequence ID" value="KAA8885438.1"/>
    <property type="molecule type" value="Genomic_DNA"/>
</dbReference>
<accession>A0A5N0E7N2</accession>